<dbReference type="PANTHER" id="PTHR22996">
    <property type="entry name" value="MAHOGUNIN"/>
    <property type="match status" value="1"/>
</dbReference>
<comment type="caution">
    <text evidence="3">The sequence shown here is derived from an EMBL/GenBank/DDBJ whole genome shotgun (WGS) entry which is preliminary data.</text>
</comment>
<dbReference type="OrthoDB" id="10261999at2759"/>
<accession>A0A1R2C1E8</accession>
<organism evidence="3 4">
    <name type="scientific">Stentor coeruleus</name>
    <dbReference type="NCBI Taxonomy" id="5963"/>
    <lineage>
        <taxon>Eukaryota</taxon>
        <taxon>Sar</taxon>
        <taxon>Alveolata</taxon>
        <taxon>Ciliophora</taxon>
        <taxon>Postciliodesmatophora</taxon>
        <taxon>Heterotrichea</taxon>
        <taxon>Heterotrichida</taxon>
        <taxon>Stentoridae</taxon>
        <taxon>Stentor</taxon>
    </lineage>
</organism>
<dbReference type="GO" id="GO:0008270">
    <property type="term" value="F:zinc ion binding"/>
    <property type="evidence" value="ECO:0007669"/>
    <property type="project" value="UniProtKB-KW"/>
</dbReference>
<keyword evidence="1" id="KW-0479">Metal-binding</keyword>
<gene>
    <name evidence="3" type="ORF">SteCoe_16341</name>
</gene>
<reference evidence="3 4" key="1">
    <citation type="submission" date="2016-11" db="EMBL/GenBank/DDBJ databases">
        <title>The macronuclear genome of Stentor coeruleus: a giant cell with tiny introns.</title>
        <authorList>
            <person name="Slabodnick M."/>
            <person name="Ruby J.G."/>
            <person name="Reiff S.B."/>
            <person name="Swart E.C."/>
            <person name="Gosai S."/>
            <person name="Prabakaran S."/>
            <person name="Witkowska E."/>
            <person name="Larue G.E."/>
            <person name="Fisher S."/>
            <person name="Freeman R.M."/>
            <person name="Gunawardena J."/>
            <person name="Chu W."/>
            <person name="Stover N.A."/>
            <person name="Gregory B.D."/>
            <person name="Nowacki M."/>
            <person name="Derisi J."/>
            <person name="Roy S.W."/>
            <person name="Marshall W.F."/>
            <person name="Sood P."/>
        </authorList>
    </citation>
    <scope>NUCLEOTIDE SEQUENCE [LARGE SCALE GENOMIC DNA]</scope>
    <source>
        <strain evidence="3">WM001</strain>
    </source>
</reference>
<dbReference type="SUPFAM" id="SSF57850">
    <property type="entry name" value="RING/U-box"/>
    <property type="match status" value="1"/>
</dbReference>
<dbReference type="GO" id="GO:0016567">
    <property type="term" value="P:protein ubiquitination"/>
    <property type="evidence" value="ECO:0007669"/>
    <property type="project" value="TreeGrafter"/>
</dbReference>
<evidence type="ECO:0000256" key="1">
    <source>
        <dbReference type="PROSITE-ProRule" id="PRU00175"/>
    </source>
</evidence>
<name>A0A1R2C1E8_9CILI</name>
<dbReference type="GO" id="GO:0061630">
    <property type="term" value="F:ubiquitin protein ligase activity"/>
    <property type="evidence" value="ECO:0007669"/>
    <property type="project" value="UniProtKB-EC"/>
</dbReference>
<dbReference type="AlphaFoldDB" id="A0A1R2C1E8"/>
<dbReference type="PANTHER" id="PTHR22996:SF0">
    <property type="entry name" value="RE60872P-RELATED"/>
    <property type="match status" value="1"/>
</dbReference>
<dbReference type="InterPro" id="IPR001841">
    <property type="entry name" value="Znf_RING"/>
</dbReference>
<protein>
    <recommendedName>
        <fullName evidence="2">RING-type domain-containing protein</fullName>
    </recommendedName>
</protein>
<dbReference type="EMBL" id="MPUH01000324">
    <property type="protein sequence ID" value="OMJ82873.1"/>
    <property type="molecule type" value="Genomic_DNA"/>
</dbReference>
<evidence type="ECO:0000313" key="4">
    <source>
        <dbReference type="Proteomes" id="UP000187209"/>
    </source>
</evidence>
<dbReference type="InterPro" id="IPR013083">
    <property type="entry name" value="Znf_RING/FYVE/PHD"/>
</dbReference>
<dbReference type="Pfam" id="PF13920">
    <property type="entry name" value="zf-C3HC4_3"/>
    <property type="match status" value="1"/>
</dbReference>
<keyword evidence="4" id="KW-1185">Reference proteome</keyword>
<feature type="domain" description="RING-type" evidence="2">
    <location>
        <begin position="218"/>
        <end position="257"/>
    </location>
</feature>
<keyword evidence="1" id="KW-0862">Zinc</keyword>
<dbReference type="InterPro" id="IPR045194">
    <property type="entry name" value="MGRN1/RNF157-like"/>
</dbReference>
<dbReference type="Gene3D" id="3.30.40.10">
    <property type="entry name" value="Zinc/RING finger domain, C3HC4 (zinc finger)"/>
    <property type="match status" value="1"/>
</dbReference>
<evidence type="ECO:0000313" key="3">
    <source>
        <dbReference type="EMBL" id="OMJ82873.1"/>
    </source>
</evidence>
<proteinExistence type="predicted"/>
<evidence type="ECO:0000259" key="2">
    <source>
        <dbReference type="PROSITE" id="PS50089"/>
    </source>
</evidence>
<keyword evidence="1" id="KW-0863">Zinc-finger</keyword>
<dbReference type="Proteomes" id="UP000187209">
    <property type="component" value="Unassembled WGS sequence"/>
</dbReference>
<sequence length="272" mass="32172">MGNLCRHQSNTHPSRSRSKTVETEVLITEKQQISTLNQYLLYDIGEKFNYIYFKDYRDTHTPLHIETLFTIQKDSLKFFQDPISQMYSLSFLYDSQCEVDITLFFFVKEYIEVATKKQYFCIDNERTPSPINLHAYPGNSVCVKMMAMLDLSLFSEDEMKFLNKIMVPLVIFMRNETFSLLLYMKLEGTNVIKIREIFCTTEETYEILDVFLTDNEACSVCLNNQKTMMLFPCRHVCLCESCLNFMLNRNHKCPICRSVIRFGYKIYKDMSF</sequence>
<dbReference type="CDD" id="cd16649">
    <property type="entry name" value="mRING-HC-C3HC5_CGRF1-like"/>
    <property type="match status" value="1"/>
</dbReference>
<dbReference type="SMART" id="SM00184">
    <property type="entry name" value="RING"/>
    <property type="match status" value="1"/>
</dbReference>
<dbReference type="PROSITE" id="PS50089">
    <property type="entry name" value="ZF_RING_2"/>
    <property type="match status" value="1"/>
</dbReference>